<dbReference type="EMBL" id="LUCS01000028">
    <property type="protein sequence ID" value="KAF6510110.1"/>
    <property type="molecule type" value="Genomic_DNA"/>
</dbReference>
<keyword evidence="2" id="KW-1185">Reference proteome</keyword>
<gene>
    <name evidence="1" type="ORF">GS8_2267</name>
</gene>
<accession>A0ABQ7HD42</accession>
<evidence type="ECO:0000313" key="2">
    <source>
        <dbReference type="Proteomes" id="UP000773850"/>
    </source>
</evidence>
<sequence length="45" mass="5266">MDKAKGKLHLTQSKVRSVLRALLLTVEFHELFKMWQKRSPSSLVK</sequence>
<dbReference type="Proteomes" id="UP000773850">
    <property type="component" value="Unassembled WGS sequence"/>
</dbReference>
<comment type="caution">
    <text evidence="1">The sequence shown here is derived from an EMBL/GenBank/DDBJ whole genome shotgun (WGS) entry which is preliminary data.</text>
</comment>
<name>A0ABQ7HD42_GEOSE</name>
<proteinExistence type="predicted"/>
<protein>
    <submittedName>
        <fullName evidence="1">Uncharacterized protein</fullName>
    </submittedName>
</protein>
<reference evidence="1 2" key="1">
    <citation type="submission" date="2016-03" db="EMBL/GenBank/DDBJ databases">
        <title>Spore heat resistance.</title>
        <authorList>
            <person name="Boekhorst J."/>
            <person name="Berendsen E.M."/>
            <person name="Wells-Bennik M.H."/>
            <person name="Kuipers O.P."/>
        </authorList>
    </citation>
    <scope>NUCLEOTIDE SEQUENCE [LARGE SCALE GENOMIC DNA]</scope>
    <source>
        <strain evidence="1 2">GS8</strain>
    </source>
</reference>
<organism evidence="1 2">
    <name type="scientific">Geobacillus stearothermophilus</name>
    <name type="common">Bacillus stearothermophilus</name>
    <dbReference type="NCBI Taxonomy" id="1422"/>
    <lineage>
        <taxon>Bacteria</taxon>
        <taxon>Bacillati</taxon>
        <taxon>Bacillota</taxon>
        <taxon>Bacilli</taxon>
        <taxon>Bacillales</taxon>
        <taxon>Anoxybacillaceae</taxon>
        <taxon>Geobacillus</taxon>
    </lineage>
</organism>
<evidence type="ECO:0000313" key="1">
    <source>
        <dbReference type="EMBL" id="KAF6510110.1"/>
    </source>
</evidence>